<name>A0A0M3RAY5_9BACI</name>
<keyword evidence="2" id="KW-1185">Reference proteome</keyword>
<evidence type="ECO:0000313" key="1">
    <source>
        <dbReference type="EMBL" id="ALC83962.1"/>
    </source>
</evidence>
<dbReference type="EMBL" id="CP012600">
    <property type="protein sequence ID" value="ALC83962.1"/>
    <property type="molecule type" value="Genomic_DNA"/>
</dbReference>
<dbReference type="PANTHER" id="PTHR40053:SF1">
    <property type="entry name" value="SPORULATION-CONTROL PROTEIN SPO0M"/>
    <property type="match status" value="1"/>
</dbReference>
<dbReference type="PATRIC" id="fig|1441095.3.peg.4985"/>
<dbReference type="Proteomes" id="UP000067625">
    <property type="component" value="Chromosome"/>
</dbReference>
<reference evidence="1 2" key="2">
    <citation type="journal article" date="2016" name="Int. J. Syst. Evol. Microbiol.">
        <title>Bacillus gobiensis sp. nov., isolated from a soil sample.</title>
        <authorList>
            <person name="Liu B."/>
            <person name="Liu G.H."/>
            <person name="Cetin S."/>
            <person name="Schumann P."/>
            <person name="Pan Z.Z."/>
            <person name="Chen Q.Q."/>
        </authorList>
    </citation>
    <scope>NUCLEOTIDE SEQUENCE [LARGE SCALE GENOMIC DNA]</scope>
    <source>
        <strain evidence="1 2">FJAT-4402</strain>
    </source>
</reference>
<protein>
    <submittedName>
        <fullName evidence="1">Sporulation protein SpoOM</fullName>
    </submittedName>
</protein>
<dbReference type="InterPro" id="IPR009776">
    <property type="entry name" value="Spore_0_M"/>
</dbReference>
<gene>
    <name evidence="1" type="ORF">AM592_22530</name>
</gene>
<proteinExistence type="predicted"/>
<dbReference type="OrthoDB" id="2351239at2"/>
<dbReference type="STRING" id="1441095.AM592_22530"/>
<dbReference type="PANTHER" id="PTHR40053">
    <property type="entry name" value="SPORULATION-CONTROL PROTEIN SPO0M"/>
    <property type="match status" value="1"/>
</dbReference>
<evidence type="ECO:0000313" key="2">
    <source>
        <dbReference type="Proteomes" id="UP000067625"/>
    </source>
</evidence>
<dbReference type="Pfam" id="PF07070">
    <property type="entry name" value="Spo0M"/>
    <property type="match status" value="1"/>
</dbReference>
<accession>A0A0M3RAY5</accession>
<organism evidence="1 2">
    <name type="scientific">Bacillus gobiensis</name>
    <dbReference type="NCBI Taxonomy" id="1441095"/>
    <lineage>
        <taxon>Bacteria</taxon>
        <taxon>Bacillati</taxon>
        <taxon>Bacillota</taxon>
        <taxon>Bacilli</taxon>
        <taxon>Bacillales</taxon>
        <taxon>Bacillaceae</taxon>
        <taxon>Bacillus</taxon>
    </lineage>
</organism>
<dbReference type="AlphaFoldDB" id="A0A0M3RAY5"/>
<dbReference type="RefSeq" id="WP_053605848.1">
    <property type="nucleotide sequence ID" value="NZ_CP012600.1"/>
</dbReference>
<sequence length="249" mass="28682">MLKKFLSSVGIGSARVETKLLKTEFEPGEEVEGTVEVQGGSTEQNIDDIYLSVFSTYTRESNDKKYEDTIELFRHKLLDPFVISPNETKNVSFRFVLPYDVPITKGKTKVWIQTGLDIKNAIDPKDRDYIQILPHPLVNAFLQSAQTLGFRIHKVDCEEAPRYLRQRTPFVQEFEFTPASGRYRGRLDELEAIFFVSQYQVEVILQVDRKGGFLFEALEMDENIVRFTYGPNDVSTLTDKLSDVIDRYS</sequence>
<reference evidence="2" key="1">
    <citation type="submission" date="2015-08" db="EMBL/GenBank/DDBJ databases">
        <title>Genome sequencing project for genomic taxonomy and phylogenomics of Bacillus-like bacteria.</title>
        <authorList>
            <person name="Liu B."/>
            <person name="Wang J."/>
            <person name="Zhu Y."/>
            <person name="Liu G."/>
            <person name="Chen Q."/>
            <person name="Chen Z."/>
            <person name="Lan J."/>
            <person name="Che J."/>
            <person name="Ge C."/>
            <person name="Shi H."/>
            <person name="Pan Z."/>
            <person name="Liu X."/>
        </authorList>
    </citation>
    <scope>NUCLEOTIDE SEQUENCE [LARGE SCALE GENOMIC DNA]</scope>
    <source>
        <strain evidence="2">FJAT-4402</strain>
    </source>
</reference>